<gene>
    <name evidence="2" type="ORF">K504DRAFT_463096</name>
</gene>
<sequence length="59" mass="6506">MSISTSTSHRASSASDKAAKQPISVKKIWTNLKHAAVEHHKSVNAAYGMYYSQGRYIPN</sequence>
<accession>A0A6G1JU43</accession>
<dbReference type="Proteomes" id="UP000799428">
    <property type="component" value="Unassembled WGS sequence"/>
</dbReference>
<organism evidence="2 3">
    <name type="scientific">Pleomassaria siparia CBS 279.74</name>
    <dbReference type="NCBI Taxonomy" id="1314801"/>
    <lineage>
        <taxon>Eukaryota</taxon>
        <taxon>Fungi</taxon>
        <taxon>Dikarya</taxon>
        <taxon>Ascomycota</taxon>
        <taxon>Pezizomycotina</taxon>
        <taxon>Dothideomycetes</taxon>
        <taxon>Pleosporomycetidae</taxon>
        <taxon>Pleosporales</taxon>
        <taxon>Pleomassariaceae</taxon>
        <taxon>Pleomassaria</taxon>
    </lineage>
</organism>
<feature type="region of interest" description="Disordered" evidence="1">
    <location>
        <begin position="1"/>
        <end position="21"/>
    </location>
</feature>
<dbReference type="OrthoDB" id="3494771at2759"/>
<evidence type="ECO:0000256" key="1">
    <source>
        <dbReference type="SAM" id="MobiDB-lite"/>
    </source>
</evidence>
<dbReference type="EMBL" id="MU005784">
    <property type="protein sequence ID" value="KAF2704020.1"/>
    <property type="molecule type" value="Genomic_DNA"/>
</dbReference>
<protein>
    <submittedName>
        <fullName evidence="2">Uncharacterized protein</fullName>
    </submittedName>
</protein>
<evidence type="ECO:0000313" key="2">
    <source>
        <dbReference type="EMBL" id="KAF2704020.1"/>
    </source>
</evidence>
<evidence type="ECO:0000313" key="3">
    <source>
        <dbReference type="Proteomes" id="UP000799428"/>
    </source>
</evidence>
<reference evidence="2" key="1">
    <citation type="journal article" date="2020" name="Stud. Mycol.">
        <title>101 Dothideomycetes genomes: a test case for predicting lifestyles and emergence of pathogens.</title>
        <authorList>
            <person name="Haridas S."/>
            <person name="Albert R."/>
            <person name="Binder M."/>
            <person name="Bloem J."/>
            <person name="Labutti K."/>
            <person name="Salamov A."/>
            <person name="Andreopoulos B."/>
            <person name="Baker S."/>
            <person name="Barry K."/>
            <person name="Bills G."/>
            <person name="Bluhm B."/>
            <person name="Cannon C."/>
            <person name="Castanera R."/>
            <person name="Culley D."/>
            <person name="Daum C."/>
            <person name="Ezra D."/>
            <person name="Gonzalez J."/>
            <person name="Henrissat B."/>
            <person name="Kuo A."/>
            <person name="Liang C."/>
            <person name="Lipzen A."/>
            <person name="Lutzoni F."/>
            <person name="Magnuson J."/>
            <person name="Mondo S."/>
            <person name="Nolan M."/>
            <person name="Ohm R."/>
            <person name="Pangilinan J."/>
            <person name="Park H.-J."/>
            <person name="Ramirez L."/>
            <person name="Alfaro M."/>
            <person name="Sun H."/>
            <person name="Tritt A."/>
            <person name="Yoshinaga Y."/>
            <person name="Zwiers L.-H."/>
            <person name="Turgeon B."/>
            <person name="Goodwin S."/>
            <person name="Spatafora J."/>
            <person name="Crous P."/>
            <person name="Grigoriev I."/>
        </authorList>
    </citation>
    <scope>NUCLEOTIDE SEQUENCE</scope>
    <source>
        <strain evidence="2">CBS 279.74</strain>
    </source>
</reference>
<proteinExistence type="predicted"/>
<name>A0A6G1JU43_9PLEO</name>
<dbReference type="AlphaFoldDB" id="A0A6G1JU43"/>
<keyword evidence="3" id="KW-1185">Reference proteome</keyword>
<feature type="compositionally biased region" description="Low complexity" evidence="1">
    <location>
        <begin position="1"/>
        <end position="15"/>
    </location>
</feature>